<feature type="domain" description="Cadherin-like" evidence="1">
    <location>
        <begin position="569"/>
        <end position="662"/>
    </location>
</feature>
<dbReference type="PANTHER" id="PTHR34720:SF9">
    <property type="entry name" value="BLR4714 PROTEIN"/>
    <property type="match status" value="1"/>
</dbReference>
<feature type="domain" description="Cadherin-like" evidence="1">
    <location>
        <begin position="474"/>
        <end position="567"/>
    </location>
</feature>
<dbReference type="EMBL" id="BAAAZE010000013">
    <property type="protein sequence ID" value="GAA4030668.1"/>
    <property type="molecule type" value="Genomic_DNA"/>
</dbReference>
<dbReference type="NCBIfam" id="NF012211">
    <property type="entry name" value="tand_rpt_95"/>
    <property type="match status" value="7"/>
</dbReference>
<dbReference type="InterPro" id="IPR047777">
    <property type="entry name" value="LapA-like_RM"/>
</dbReference>
<protein>
    <recommendedName>
        <fullName evidence="1">Cadherin-like domain-containing protein</fullName>
    </recommendedName>
</protein>
<comment type="caution">
    <text evidence="2">The sequence shown here is derived from an EMBL/GenBank/DDBJ whole genome shotgun (WGS) entry which is preliminary data.</text>
</comment>
<feature type="domain" description="Cadherin-like" evidence="1">
    <location>
        <begin position="379"/>
        <end position="472"/>
    </location>
</feature>
<dbReference type="Pfam" id="PF17892">
    <property type="entry name" value="Cadherin_5"/>
    <property type="match status" value="5"/>
</dbReference>
<name>A0ABP7TT89_9BURK</name>
<dbReference type="InterPro" id="IPR041690">
    <property type="entry name" value="Cadherin_5"/>
</dbReference>
<gene>
    <name evidence="2" type="ORF">GCM10022212_31320</name>
</gene>
<reference evidence="3" key="1">
    <citation type="journal article" date="2019" name="Int. J. Syst. Evol. Microbiol.">
        <title>The Global Catalogue of Microorganisms (GCM) 10K type strain sequencing project: providing services to taxonomists for standard genome sequencing and annotation.</title>
        <authorList>
            <consortium name="The Broad Institute Genomics Platform"/>
            <consortium name="The Broad Institute Genome Sequencing Center for Infectious Disease"/>
            <person name="Wu L."/>
            <person name="Ma J."/>
        </authorList>
    </citation>
    <scope>NUCLEOTIDE SEQUENCE [LARGE SCALE GENOMIC DNA]</scope>
    <source>
        <strain evidence="3">JCM 16673</strain>
    </source>
</reference>
<dbReference type="NCBIfam" id="TIGR03661">
    <property type="entry name" value="T1SS_VCA0849"/>
    <property type="match status" value="1"/>
</dbReference>
<keyword evidence="3" id="KW-1185">Reference proteome</keyword>
<feature type="domain" description="Cadherin-like" evidence="1">
    <location>
        <begin position="284"/>
        <end position="376"/>
    </location>
</feature>
<dbReference type="NCBIfam" id="NF033682">
    <property type="entry name" value="retention_LapA"/>
    <property type="match status" value="1"/>
</dbReference>
<dbReference type="Pfam" id="PF17963">
    <property type="entry name" value="Big_9"/>
    <property type="match status" value="2"/>
</dbReference>
<dbReference type="PANTHER" id="PTHR34720">
    <property type="entry name" value="MICROCYSTIN DEPENDENT PROTEIN"/>
    <property type="match status" value="1"/>
</dbReference>
<evidence type="ECO:0000313" key="2">
    <source>
        <dbReference type="EMBL" id="GAA4030668.1"/>
    </source>
</evidence>
<evidence type="ECO:0000259" key="1">
    <source>
        <dbReference type="Pfam" id="PF17892"/>
    </source>
</evidence>
<dbReference type="InterPro" id="IPR019960">
    <property type="entry name" value="T1SS_VCA0849"/>
</dbReference>
<organism evidence="2 3">
    <name type="scientific">Actimicrobium antarcticum</name>
    <dbReference type="NCBI Taxonomy" id="1051899"/>
    <lineage>
        <taxon>Bacteria</taxon>
        <taxon>Pseudomonadati</taxon>
        <taxon>Pseudomonadota</taxon>
        <taxon>Betaproteobacteria</taxon>
        <taxon>Burkholderiales</taxon>
        <taxon>Oxalobacteraceae</taxon>
        <taxon>Actimicrobium</taxon>
    </lineage>
</organism>
<accession>A0ABP7TT89</accession>
<dbReference type="RefSeq" id="WP_344764658.1">
    <property type="nucleotide sequence ID" value="NZ_BAAAZE010000013.1"/>
</dbReference>
<evidence type="ECO:0000313" key="3">
    <source>
        <dbReference type="Proteomes" id="UP001501353"/>
    </source>
</evidence>
<proteinExistence type="predicted"/>
<feature type="domain" description="Cadherin-like" evidence="1">
    <location>
        <begin position="664"/>
        <end position="757"/>
    </location>
</feature>
<dbReference type="Proteomes" id="UP001501353">
    <property type="component" value="Unassembled WGS sequence"/>
</dbReference>
<dbReference type="Gene3D" id="2.60.40.3440">
    <property type="match status" value="7"/>
</dbReference>
<sequence>MATTSPTSATSVKPVANAGKAGAIGIVKLVVGVVTATDQSGVQRVLSEGDRVNANDVIQTSAAGAVDIQFADNTHLDLGRSSQIALDSTVFDPRQASTDQADVAAIQAAIAAGADPTTLVPATAAGAGGAGDEGGSSFVVVDQNAARGNVTSGFDTAGAFAPPPVVLLDQIAQPQPAGEVPPEQIVPPAPPATPPAVVADSFSTPEDTVLTGSVAANDTPGSAGGNVWSLDTGAANGTVVVNPDGSFSYTPNANFNGPDSFTYTLTDADGNSSSATVNVGVTPVNDPPVAVVDAATTSEDTAITITAATLLANDTDVDGNPLSIISVQGGVNGTVALVDGAVVFTPAGNYNGPASFTYTISDGQGGTSTATVNVGVPPVNDPPVAVADAATTSEDTAITITAATLLANDTDVDGNPLSIISVQNGVNGTVTLVDGAVVFTPATNYNGPASFTYTISDGQGGTSTATVNVGVTPVNDPPVAVADAATTSEDTAITLTAATLLANDTDVDGNPLSIISVQGGVNGTVALVDGAVVFTPAANYNGPASFTYTISDGQGGTSTATVNVGVTPVNDPPVAVADAATTSEDTAITITAATLLANDTDVDGNPLSIISVQGGVNGTVALVDGAVVFTPATNYNGPASFTYTISDGQGGTSTATVNVGVTPVNDPPVAVADAATTSEDTAITLTAASLLANDTDVDGNPLSIISVQNGVNGTVTLVDGAVVFTPATNYNGPASFTYTISDGQGGTSTATVNVGVTPVNDLPIGVKDQYSVTAGSTLSVTNSNGVLKNDSDIETPRSALTAVLENNVRHGTLTLAADGSFVYKPASGYAGTDSFTYRVNDGSANSDRPVTVTLSVDPLVAASSATVVGTEDTSLSIILTGSETGSHVSSFVIKSLPLDGLLFLANGTAVTVGMKITALADHATLVFKPDANESGGDKYSTAGVGDQHATYAQFTYVANGVTDASAPATISVNITPVADAVALQVGPPSVLSHTDSFDTGTAPGWIASNTNTGATGAIEILSEKTYGGTSTTNLVLEVESTAGINSLHQAFDTNKGAVYQLDLDFSTRSNAVGADSTLQVLVNGEVIGTLAGGATFGFAHHAFAFVGTGGADVVEFRALDGQVNTLGGLLDNIVLKQVANAYEGQAALLPSVAATFGDTLDHSEHHSIQLSGLTTGAVVSDGVHQFSATADLHTLEVFNGDNLAGNWNLNNLSVTAPTGSSGIMNVTMTAAATETSTTPGTLATHEFSLNYATVANDIINGNPGDEILGATLASDTFVYKTGDLQGTVIGDHITGFQVGTAPTVGDVLDISDLLSGAGVKHADFAGHEADFLKVDIVGGNTTIHIDLDGPGAAPVAAVPLVTLDGVGATLDSLLGNHQIHGV</sequence>